<accession>A0AAV4QVI6</accession>
<dbReference type="EMBL" id="BPLR01006743">
    <property type="protein sequence ID" value="GIY12125.1"/>
    <property type="molecule type" value="Genomic_DNA"/>
</dbReference>
<name>A0AAV4QVI6_CAEEX</name>
<evidence type="ECO:0000313" key="2">
    <source>
        <dbReference type="Proteomes" id="UP001054945"/>
    </source>
</evidence>
<sequence>MFGLLSTPIDLAGSFQSSDLPQFLANFLAKSDDLLAACNLLTPTPTLRKLGFKKLQNKSPILIFQGDDKGEGLMTSSI</sequence>
<evidence type="ECO:0000313" key="1">
    <source>
        <dbReference type="EMBL" id="GIY12125.1"/>
    </source>
</evidence>
<gene>
    <name evidence="1" type="ORF">CEXT_549781</name>
</gene>
<dbReference type="Proteomes" id="UP001054945">
    <property type="component" value="Unassembled WGS sequence"/>
</dbReference>
<protein>
    <submittedName>
        <fullName evidence="1">Uncharacterized protein</fullName>
    </submittedName>
</protein>
<proteinExistence type="predicted"/>
<dbReference type="AlphaFoldDB" id="A0AAV4QVI6"/>
<organism evidence="1 2">
    <name type="scientific">Caerostris extrusa</name>
    <name type="common">Bark spider</name>
    <name type="synonym">Caerostris bankana</name>
    <dbReference type="NCBI Taxonomy" id="172846"/>
    <lineage>
        <taxon>Eukaryota</taxon>
        <taxon>Metazoa</taxon>
        <taxon>Ecdysozoa</taxon>
        <taxon>Arthropoda</taxon>
        <taxon>Chelicerata</taxon>
        <taxon>Arachnida</taxon>
        <taxon>Araneae</taxon>
        <taxon>Araneomorphae</taxon>
        <taxon>Entelegynae</taxon>
        <taxon>Araneoidea</taxon>
        <taxon>Araneidae</taxon>
        <taxon>Caerostris</taxon>
    </lineage>
</organism>
<comment type="caution">
    <text evidence="1">The sequence shown here is derived from an EMBL/GenBank/DDBJ whole genome shotgun (WGS) entry which is preliminary data.</text>
</comment>
<reference evidence="1 2" key="1">
    <citation type="submission" date="2021-06" db="EMBL/GenBank/DDBJ databases">
        <title>Caerostris extrusa draft genome.</title>
        <authorList>
            <person name="Kono N."/>
            <person name="Arakawa K."/>
        </authorList>
    </citation>
    <scope>NUCLEOTIDE SEQUENCE [LARGE SCALE GENOMIC DNA]</scope>
</reference>
<keyword evidence="2" id="KW-1185">Reference proteome</keyword>